<dbReference type="EMBL" id="JAPDNS010000001">
    <property type="protein sequence ID" value="MCW3484871.1"/>
    <property type="molecule type" value="Genomic_DNA"/>
</dbReference>
<reference evidence="1 2" key="1">
    <citation type="submission" date="2022-10" db="EMBL/GenBank/DDBJ databases">
        <title>Chitinophaga nivalis PC15 sp. nov., isolated from Pyeongchang county, South Korea.</title>
        <authorList>
            <person name="Trinh H.N."/>
        </authorList>
    </citation>
    <scope>NUCLEOTIDE SEQUENCE [LARGE SCALE GENOMIC DNA]</scope>
    <source>
        <strain evidence="1 2">PC14</strain>
    </source>
</reference>
<sequence>MCTAVREGGVVADNSRPSAWRISLEIPSVNSVTGQRNNNG</sequence>
<accession>A0ABT3ILP8</accession>
<evidence type="ECO:0000313" key="2">
    <source>
        <dbReference type="Proteomes" id="UP001207742"/>
    </source>
</evidence>
<protein>
    <submittedName>
        <fullName evidence="1">Uncharacterized protein</fullName>
    </submittedName>
</protein>
<gene>
    <name evidence="1" type="ORF">OL497_13260</name>
</gene>
<dbReference type="RefSeq" id="WP_264730818.1">
    <property type="nucleotide sequence ID" value="NZ_JAPDNR010000001.1"/>
</dbReference>
<evidence type="ECO:0000313" key="1">
    <source>
        <dbReference type="EMBL" id="MCW3484871.1"/>
    </source>
</evidence>
<name>A0ABT3ILP8_9BACT</name>
<proteinExistence type="predicted"/>
<keyword evidence="2" id="KW-1185">Reference proteome</keyword>
<dbReference type="Proteomes" id="UP001207742">
    <property type="component" value="Unassembled WGS sequence"/>
</dbReference>
<comment type="caution">
    <text evidence="1">The sequence shown here is derived from an EMBL/GenBank/DDBJ whole genome shotgun (WGS) entry which is preliminary data.</text>
</comment>
<organism evidence="1 2">
    <name type="scientific">Chitinophaga nivalis</name>
    <dbReference type="NCBI Taxonomy" id="2991709"/>
    <lineage>
        <taxon>Bacteria</taxon>
        <taxon>Pseudomonadati</taxon>
        <taxon>Bacteroidota</taxon>
        <taxon>Chitinophagia</taxon>
        <taxon>Chitinophagales</taxon>
        <taxon>Chitinophagaceae</taxon>
        <taxon>Chitinophaga</taxon>
    </lineage>
</organism>